<keyword evidence="2" id="KW-0611">Plant defense</keyword>
<dbReference type="PANTHER" id="PTHR47186:SF54">
    <property type="entry name" value="DISEASE RESISTANCE RPP13-LIKE PROTEIN 4"/>
    <property type="match status" value="1"/>
</dbReference>
<dbReference type="InterPro" id="IPR032675">
    <property type="entry name" value="LRR_dom_sf"/>
</dbReference>
<feature type="region of interest" description="Disordered" evidence="3">
    <location>
        <begin position="637"/>
        <end position="692"/>
    </location>
</feature>
<feature type="compositionally biased region" description="Basic and acidic residues" evidence="3">
    <location>
        <begin position="25"/>
        <end position="60"/>
    </location>
</feature>
<dbReference type="Gene3D" id="1.10.10.10">
    <property type="entry name" value="Winged helix-like DNA-binding domain superfamily/Winged helix DNA-binding domain"/>
    <property type="match status" value="1"/>
</dbReference>
<dbReference type="InterPro" id="IPR036388">
    <property type="entry name" value="WH-like_DNA-bd_sf"/>
</dbReference>
<reference evidence="5 6" key="1">
    <citation type="journal article" date="2024" name="G3 (Bethesda)">
        <title>Genome assembly of Hibiscus sabdariffa L. provides insights into metabolisms of medicinal natural products.</title>
        <authorList>
            <person name="Kim T."/>
        </authorList>
    </citation>
    <scope>NUCLEOTIDE SEQUENCE [LARGE SCALE GENOMIC DNA]</scope>
    <source>
        <strain evidence="5">TK-2024</strain>
        <tissue evidence="5">Old leaves</tissue>
    </source>
</reference>
<feature type="domain" description="Disease resistance R13L4/SHOC-2-like LRR" evidence="4">
    <location>
        <begin position="447"/>
        <end position="602"/>
    </location>
</feature>
<dbReference type="SUPFAM" id="SSF52058">
    <property type="entry name" value="L domain-like"/>
    <property type="match status" value="1"/>
</dbReference>
<feature type="compositionally biased region" description="Basic and acidic residues" evidence="3">
    <location>
        <begin position="683"/>
        <end position="692"/>
    </location>
</feature>
<gene>
    <name evidence="5" type="ORF">V6N11_028534</name>
</gene>
<comment type="caution">
    <text evidence="5">The sequence shown here is derived from an EMBL/GenBank/DDBJ whole genome shotgun (WGS) entry which is preliminary data.</text>
</comment>
<dbReference type="EMBL" id="JBBPBN010000680">
    <property type="protein sequence ID" value="KAK8483258.1"/>
    <property type="molecule type" value="Genomic_DNA"/>
</dbReference>
<dbReference type="InterPro" id="IPR055414">
    <property type="entry name" value="LRR_R13L4/SHOC2-like"/>
</dbReference>
<name>A0ABR1ZRC2_9ROSI</name>
<organism evidence="5 6">
    <name type="scientific">Hibiscus sabdariffa</name>
    <name type="common">roselle</name>
    <dbReference type="NCBI Taxonomy" id="183260"/>
    <lineage>
        <taxon>Eukaryota</taxon>
        <taxon>Viridiplantae</taxon>
        <taxon>Streptophyta</taxon>
        <taxon>Embryophyta</taxon>
        <taxon>Tracheophyta</taxon>
        <taxon>Spermatophyta</taxon>
        <taxon>Magnoliopsida</taxon>
        <taxon>eudicotyledons</taxon>
        <taxon>Gunneridae</taxon>
        <taxon>Pentapetalae</taxon>
        <taxon>rosids</taxon>
        <taxon>malvids</taxon>
        <taxon>Malvales</taxon>
        <taxon>Malvaceae</taxon>
        <taxon>Malvoideae</taxon>
        <taxon>Hibiscus</taxon>
    </lineage>
</organism>
<feature type="compositionally biased region" description="Polar residues" evidence="3">
    <location>
        <begin position="1"/>
        <end position="13"/>
    </location>
</feature>
<evidence type="ECO:0000256" key="2">
    <source>
        <dbReference type="ARBA" id="ARBA00022821"/>
    </source>
</evidence>
<keyword evidence="1" id="KW-0677">Repeat</keyword>
<evidence type="ECO:0000313" key="5">
    <source>
        <dbReference type="EMBL" id="KAK8483258.1"/>
    </source>
</evidence>
<feature type="region of interest" description="Disordered" evidence="3">
    <location>
        <begin position="1"/>
        <end position="72"/>
    </location>
</feature>
<feature type="compositionally biased region" description="Basic and acidic residues" evidence="3">
    <location>
        <begin position="664"/>
        <end position="674"/>
    </location>
</feature>
<keyword evidence="6" id="KW-1185">Reference proteome</keyword>
<evidence type="ECO:0000256" key="1">
    <source>
        <dbReference type="ARBA" id="ARBA00022737"/>
    </source>
</evidence>
<proteinExistence type="predicted"/>
<accession>A0ABR1ZRC2</accession>
<dbReference type="PANTHER" id="PTHR47186">
    <property type="entry name" value="LEUCINE-RICH REPEAT-CONTAINING PROTEIN 57"/>
    <property type="match status" value="1"/>
</dbReference>
<feature type="compositionally biased region" description="Basic and acidic residues" evidence="3">
    <location>
        <begin position="339"/>
        <end position="396"/>
    </location>
</feature>
<sequence length="798" mass="92636">MSSPNPKHQSSSPEIDPPPLTIHEIVTRLDNLHKKLSHAKYEPEKPSKLDPQQDEKDGDSKSTTNKPNPLDKACNELKYLKSAFEKLKIFETDLSKPLDTLEDNVKDILNDLDLKGYAKELIERNLNVLRANITKVKAQIPLQHQASSISESRYLQTTNTSKDVRTLLDPYRADGIFESKTFLKEFEDHYSDLDVRHKLCLLCFAIFPENAVVKKRLLRFWWEGEKLLSETKEEKKEKEKLMSEIKEKWSVNKILEKFVEKGFVEPVTKRSRSQFTSYKMHPIIRCLVIRLAQKAKFFHFDPKGYPDQNFFKSKKLCLVKSEGYSWWSKDVPPTAEEGENQKQEPEKEKEKQKQKPEKEKEKENEEKEKEKQKHKPENEKKEKEKEKKENDTVKREKERVKYLENLQTLFNVSKQFPDLREELFSKMKNIGVLYLGRWEPTTQRHMEVEKTEFLEGLEKMGRLLFFSLQGISGISKLPKSLGKLYNLRILDLRACHNLEELPKEVGSLKKLTHLDLSECYLLEKIPKDLSNLSNLKVLKGFVISKNSKCTLKHLTKLSNLVKLSINVNRKDFSINAHETETHFFKFTMLRKLKIAWGAVAEEDEDEETGQTSKTQESQAQKSSARIRKAIGKLKNIRPWGGVHGEGSSKSVPESKVADSTAKSGEVDDYRDAKKQASVATASKDADNKNENHQMKLEKLDLQCYPERELPTWLVPKNLKSLERLYIKGGELSNLGEIHKQWNVKILRLKYLLDIKINWKELQLQFPELQYLEKVNCPQIAFCPCDASGVWVSKQPPTN</sequence>
<evidence type="ECO:0000313" key="6">
    <source>
        <dbReference type="Proteomes" id="UP001396334"/>
    </source>
</evidence>
<dbReference type="Pfam" id="PF23598">
    <property type="entry name" value="LRR_14"/>
    <property type="match status" value="1"/>
</dbReference>
<feature type="region of interest" description="Disordered" evidence="3">
    <location>
        <begin position="603"/>
        <end position="624"/>
    </location>
</feature>
<evidence type="ECO:0000259" key="4">
    <source>
        <dbReference type="Pfam" id="PF23598"/>
    </source>
</evidence>
<evidence type="ECO:0000256" key="3">
    <source>
        <dbReference type="SAM" id="MobiDB-lite"/>
    </source>
</evidence>
<feature type="region of interest" description="Disordered" evidence="3">
    <location>
        <begin position="329"/>
        <end position="396"/>
    </location>
</feature>
<dbReference type="Gene3D" id="3.80.10.10">
    <property type="entry name" value="Ribonuclease Inhibitor"/>
    <property type="match status" value="2"/>
</dbReference>
<protein>
    <recommendedName>
        <fullName evidence="4">Disease resistance R13L4/SHOC-2-like LRR domain-containing protein</fullName>
    </recommendedName>
</protein>
<dbReference type="Proteomes" id="UP001396334">
    <property type="component" value="Unassembled WGS sequence"/>
</dbReference>
<feature type="compositionally biased region" description="Polar residues" evidence="3">
    <location>
        <begin position="609"/>
        <end position="623"/>
    </location>
</feature>